<feature type="compositionally biased region" description="Basic and acidic residues" evidence="6">
    <location>
        <begin position="34"/>
        <end position="52"/>
    </location>
</feature>
<evidence type="ECO:0000256" key="4">
    <source>
        <dbReference type="ARBA" id="ARBA00023163"/>
    </source>
</evidence>
<keyword evidence="3" id="KW-0238">DNA-binding</keyword>
<name>A0A8E0V613_9EURO</name>
<dbReference type="GO" id="GO:0005634">
    <property type="term" value="C:nucleus"/>
    <property type="evidence" value="ECO:0007669"/>
    <property type="project" value="InterPro"/>
</dbReference>
<feature type="region of interest" description="Disordered" evidence="6">
    <location>
        <begin position="166"/>
        <end position="189"/>
    </location>
</feature>
<evidence type="ECO:0000256" key="1">
    <source>
        <dbReference type="ARBA" id="ARBA00022723"/>
    </source>
</evidence>
<evidence type="ECO:0000259" key="7">
    <source>
        <dbReference type="Pfam" id="PF08493"/>
    </source>
</evidence>
<organism evidence="8 9">
    <name type="scientific">Aspergillus udagawae</name>
    <dbReference type="NCBI Taxonomy" id="91492"/>
    <lineage>
        <taxon>Eukaryota</taxon>
        <taxon>Fungi</taxon>
        <taxon>Dikarya</taxon>
        <taxon>Ascomycota</taxon>
        <taxon>Pezizomycotina</taxon>
        <taxon>Eurotiomycetes</taxon>
        <taxon>Eurotiomycetidae</taxon>
        <taxon>Eurotiales</taxon>
        <taxon>Aspergillaceae</taxon>
        <taxon>Aspergillus</taxon>
        <taxon>Aspergillus subgen. Fumigati</taxon>
    </lineage>
</organism>
<protein>
    <recommendedName>
        <fullName evidence="7">Aflatoxin regulatory protein domain-containing protein</fullName>
    </recommendedName>
</protein>
<dbReference type="GO" id="GO:0046872">
    <property type="term" value="F:metal ion binding"/>
    <property type="evidence" value="ECO:0007669"/>
    <property type="project" value="UniProtKB-KW"/>
</dbReference>
<dbReference type="GeneID" id="66998156"/>
<reference evidence="8" key="2">
    <citation type="submission" date="2021-01" db="EMBL/GenBank/DDBJ databases">
        <title>Pan-genome distribution and transcriptional activeness of fungal secondary metabolism genes in Aspergillus section Fumigati.</title>
        <authorList>
            <person name="Takahashi H."/>
            <person name="Umemura M."/>
            <person name="Ninomiya A."/>
            <person name="Kusuya Y."/>
            <person name="Urayama S."/>
            <person name="Shimizu M."/>
            <person name="Watanabe A."/>
            <person name="Kamei K."/>
            <person name="Yaguchi T."/>
            <person name="Hagiwara D."/>
        </authorList>
    </citation>
    <scope>NUCLEOTIDE SEQUENCE</scope>
    <source>
        <strain evidence="8">IFM 46973</strain>
    </source>
</reference>
<dbReference type="EMBL" id="BBXM02000009">
    <property type="protein sequence ID" value="GIC94184.1"/>
    <property type="molecule type" value="Genomic_DNA"/>
</dbReference>
<feature type="compositionally biased region" description="Low complexity" evidence="6">
    <location>
        <begin position="172"/>
        <end position="182"/>
    </location>
</feature>
<feature type="region of interest" description="Disordered" evidence="6">
    <location>
        <begin position="1"/>
        <end position="78"/>
    </location>
</feature>
<dbReference type="RefSeq" id="XP_043151450.1">
    <property type="nucleotide sequence ID" value="XM_043295515.1"/>
</dbReference>
<feature type="compositionally biased region" description="Low complexity" evidence="6">
    <location>
        <begin position="62"/>
        <end position="74"/>
    </location>
</feature>
<keyword evidence="4" id="KW-0804">Transcription</keyword>
<proteinExistence type="predicted"/>
<keyword evidence="5" id="KW-0539">Nucleus</keyword>
<dbReference type="Proteomes" id="UP000036893">
    <property type="component" value="Unassembled WGS sequence"/>
</dbReference>
<evidence type="ECO:0000313" key="9">
    <source>
        <dbReference type="Proteomes" id="UP000036893"/>
    </source>
</evidence>
<dbReference type="AlphaFoldDB" id="A0A8E0V613"/>
<comment type="caution">
    <text evidence="8">The sequence shown here is derived from an EMBL/GenBank/DDBJ whole genome shotgun (WGS) entry which is preliminary data.</text>
</comment>
<evidence type="ECO:0000256" key="2">
    <source>
        <dbReference type="ARBA" id="ARBA00023015"/>
    </source>
</evidence>
<accession>A0A8E0V613</accession>
<reference evidence="8" key="1">
    <citation type="journal article" date="2015" name="Genome Announc.">
        <title>Draft Genome Sequence of the Pathogenic Filamentous Fungus Aspergillus udagawae Strain IFM 46973T.</title>
        <authorList>
            <person name="Kusuya Y."/>
            <person name="Takahashi-Nakaguchi A."/>
            <person name="Takahashi H."/>
            <person name="Yaguchi T."/>
        </authorList>
    </citation>
    <scope>NUCLEOTIDE SEQUENCE</scope>
    <source>
        <strain evidence="8">IFM 46973</strain>
    </source>
</reference>
<keyword evidence="2" id="KW-0805">Transcription regulation</keyword>
<dbReference type="GO" id="GO:0003677">
    <property type="term" value="F:DNA binding"/>
    <property type="evidence" value="ECO:0007669"/>
    <property type="project" value="UniProtKB-KW"/>
</dbReference>
<dbReference type="Pfam" id="PF08493">
    <property type="entry name" value="AflR"/>
    <property type="match status" value="1"/>
</dbReference>
<gene>
    <name evidence="8" type="ORF">Aud_010679</name>
</gene>
<evidence type="ECO:0000256" key="6">
    <source>
        <dbReference type="SAM" id="MobiDB-lite"/>
    </source>
</evidence>
<feature type="compositionally biased region" description="Basic and acidic residues" evidence="6">
    <location>
        <begin position="1"/>
        <end position="15"/>
    </location>
</feature>
<evidence type="ECO:0000256" key="5">
    <source>
        <dbReference type="ARBA" id="ARBA00023242"/>
    </source>
</evidence>
<evidence type="ECO:0000313" key="8">
    <source>
        <dbReference type="EMBL" id="GIC94184.1"/>
    </source>
</evidence>
<feature type="domain" description="Aflatoxin regulatory protein" evidence="7">
    <location>
        <begin position="240"/>
        <end position="306"/>
    </location>
</feature>
<dbReference type="GO" id="GO:0045122">
    <property type="term" value="P:aflatoxin biosynthetic process"/>
    <property type="evidence" value="ECO:0007669"/>
    <property type="project" value="InterPro"/>
</dbReference>
<keyword evidence="1" id="KW-0479">Metal-binding</keyword>
<dbReference type="InterPro" id="IPR013700">
    <property type="entry name" value="AflR"/>
</dbReference>
<evidence type="ECO:0000256" key="3">
    <source>
        <dbReference type="ARBA" id="ARBA00023125"/>
    </source>
</evidence>
<sequence>MDVMQPKHDVQEGHHALGVTETKLGKPKGSMNKKTIERLRRMREAQERDIRKSQGAAPTPPAISSTSAAGSSSDARPDILQLPSELGEFSVQIRSSEPTFEAFFLPDECLLELENHWPSAAAESPSRTDQDNAQLPLNDMTPQVENANTKQDARLTLDNIFCLEDGRHETSPRPSTTPSESSLASLPSDPQLLPVHQEIKTRGITHSTLLTSRVYDNSVCGITSCAHSPCACFSTATNHLCNLRTTPRSAEQFRSIDTLLIHSRRMLPSIRHLLKCRSCTADTQALFLAKMVLSRLLEWSRSSLSAYGVCAEVRLGRYHASGEFGAIVATMIIQKHLGEIKKTVEEFKKKVDEMPQGNSDAAYLTLQVKGFEIELDGLVGRISNDSAVSAH</sequence>
<dbReference type="GO" id="GO:0006355">
    <property type="term" value="P:regulation of DNA-templated transcription"/>
    <property type="evidence" value="ECO:0007669"/>
    <property type="project" value="InterPro"/>
</dbReference>